<dbReference type="Gene3D" id="2.40.160.10">
    <property type="entry name" value="Porin"/>
    <property type="match status" value="1"/>
</dbReference>
<dbReference type="EMBL" id="VGIR01000084">
    <property type="protein sequence ID" value="MBM3332408.1"/>
    <property type="molecule type" value="Genomic_DNA"/>
</dbReference>
<comment type="caution">
    <text evidence="1">The sequence shown here is derived from an EMBL/GenBank/DDBJ whole genome shotgun (WGS) entry which is preliminary data.</text>
</comment>
<dbReference type="SUPFAM" id="SSF56935">
    <property type="entry name" value="Porins"/>
    <property type="match status" value="1"/>
</dbReference>
<dbReference type="AlphaFoldDB" id="A0A937XIN4"/>
<accession>A0A937XIN4</accession>
<protein>
    <submittedName>
        <fullName evidence="1">Uncharacterized protein</fullName>
    </submittedName>
</protein>
<evidence type="ECO:0000313" key="1">
    <source>
        <dbReference type="EMBL" id="MBM3332408.1"/>
    </source>
</evidence>
<reference evidence="1" key="1">
    <citation type="submission" date="2019-03" db="EMBL/GenBank/DDBJ databases">
        <title>Lake Tanganyika Metagenome-Assembled Genomes (MAGs).</title>
        <authorList>
            <person name="Tran P."/>
        </authorList>
    </citation>
    <scope>NUCLEOTIDE SEQUENCE</scope>
    <source>
        <strain evidence="1">K_DeepCast_150m_m2_040</strain>
    </source>
</reference>
<name>A0A937XIN4_UNCW3</name>
<sequence>MKKISLLVAALAAITLASTSLKLGGAIYPRYALSDKQSTFELMGAEATIQSQVTSETRDIMYAALQVYTGGVMSGWFKGIHFGEAYAMFPLGLSLPTIKVGQAVVPFGLLETYDIHTQIVQTTYARSLGLRLDPGLGLTGVLGRTGYALWLSNGNGPDRMDNDKGKVVTARVAPRFLLGNADLTFGLSGLCGSLPYWSIDSLANFPKGPQSYAVKYRLGLDNTADWGPLTLRLEGVAGKDSALSGATVFGYYAEARYAFVSWLEALAKYDGWHANGGQLNNLSTGLNFYPPNTSAFEIQTTYQIDLSKTAAGNENNWKFITQLVVRI</sequence>
<organism evidence="1 2">
    <name type="scientific">candidate division WOR-3 bacterium</name>
    <dbReference type="NCBI Taxonomy" id="2052148"/>
    <lineage>
        <taxon>Bacteria</taxon>
        <taxon>Bacteria division WOR-3</taxon>
    </lineage>
</organism>
<evidence type="ECO:0000313" key="2">
    <source>
        <dbReference type="Proteomes" id="UP000779900"/>
    </source>
</evidence>
<dbReference type="InterPro" id="IPR023614">
    <property type="entry name" value="Porin_dom_sf"/>
</dbReference>
<gene>
    <name evidence="1" type="ORF">FJY68_11275</name>
</gene>
<dbReference type="Proteomes" id="UP000779900">
    <property type="component" value="Unassembled WGS sequence"/>
</dbReference>
<proteinExistence type="predicted"/>